<feature type="region of interest" description="Disordered" evidence="10">
    <location>
        <begin position="399"/>
        <end position="438"/>
    </location>
</feature>
<dbReference type="AlphaFoldDB" id="Q54SJ3"/>
<keyword evidence="13" id="KW-1185">Reference proteome</keyword>
<dbReference type="EMBL" id="AAFI02000047">
    <property type="protein sequence ID" value="EAL66075.1"/>
    <property type="molecule type" value="Genomic_DNA"/>
</dbReference>
<dbReference type="PANTHER" id="PTHR13403">
    <property type="entry name" value="SNURPORTIN1 RNUT1 PROTEIN RNA, U TRANSPORTER 1"/>
    <property type="match status" value="1"/>
</dbReference>
<evidence type="ECO:0000313" key="12">
    <source>
        <dbReference type="EMBL" id="EAL66075.1"/>
    </source>
</evidence>
<dbReference type="RefSeq" id="XP_640046.1">
    <property type="nucleotide sequence ID" value="XM_634954.1"/>
</dbReference>
<dbReference type="InterPro" id="IPR047857">
    <property type="entry name" value="Snurportin1_C"/>
</dbReference>
<evidence type="ECO:0000256" key="5">
    <source>
        <dbReference type="ARBA" id="ARBA00016034"/>
    </source>
</evidence>
<dbReference type="OMA" id="RCLVISQ"/>
<keyword evidence="9" id="KW-0539">Nucleus</keyword>
<feature type="compositionally biased region" description="Basic and acidic residues" evidence="10">
    <location>
        <begin position="412"/>
        <end position="421"/>
    </location>
</feature>
<comment type="subcellular location">
    <subcellularLocation>
        <location evidence="3">Cytoplasm</location>
    </subcellularLocation>
    <subcellularLocation>
        <location evidence="2">Nucleus</location>
    </subcellularLocation>
</comment>
<dbReference type="Pfam" id="PF21974">
    <property type="entry name" value="SPN1_m3Gcap_bd"/>
    <property type="match status" value="1"/>
</dbReference>
<organism evidence="12 13">
    <name type="scientific">Dictyostelium discoideum</name>
    <name type="common">Social amoeba</name>
    <dbReference type="NCBI Taxonomy" id="44689"/>
    <lineage>
        <taxon>Eukaryota</taxon>
        <taxon>Amoebozoa</taxon>
        <taxon>Evosea</taxon>
        <taxon>Eumycetozoa</taxon>
        <taxon>Dictyostelia</taxon>
        <taxon>Dictyosteliales</taxon>
        <taxon>Dictyosteliaceae</taxon>
        <taxon>Dictyostelium</taxon>
    </lineage>
</organism>
<dbReference type="Proteomes" id="UP000002195">
    <property type="component" value="Unassembled WGS sequence"/>
</dbReference>
<feature type="domain" description="Snurportin-1 m3G cap-binding" evidence="11">
    <location>
        <begin position="170"/>
        <end position="377"/>
    </location>
</feature>
<evidence type="ECO:0000256" key="4">
    <source>
        <dbReference type="ARBA" id="ARBA00007540"/>
    </source>
</evidence>
<dbReference type="Gene3D" id="3.30.470.30">
    <property type="entry name" value="DNA ligase/mRNA capping enzyme"/>
    <property type="match status" value="1"/>
</dbReference>
<proteinExistence type="inferred from homology"/>
<keyword evidence="7" id="KW-0963">Cytoplasm</keyword>
<feature type="compositionally biased region" description="Basic and acidic residues" evidence="10">
    <location>
        <begin position="297"/>
        <end position="314"/>
    </location>
</feature>
<comment type="function">
    <text evidence="1">Functions as an U snRNP-specific nuclear import adapter. Involved in the trimethylguanosine (m3G)-cap-dependent nuclear import of U snRNPs. Binds specifically to the terminal m3G-cap U snRNAs.</text>
</comment>
<evidence type="ECO:0000256" key="7">
    <source>
        <dbReference type="ARBA" id="ARBA00022490"/>
    </source>
</evidence>
<dbReference type="PaxDb" id="44689-DDB0204754"/>
<dbReference type="GeneID" id="8623573"/>
<feature type="region of interest" description="Disordered" evidence="10">
    <location>
        <begin position="1"/>
        <end position="21"/>
    </location>
</feature>
<keyword evidence="8" id="KW-0694">RNA-binding</keyword>
<dbReference type="SUPFAM" id="SSF56091">
    <property type="entry name" value="DNA ligase/mRNA capping enzyme, catalytic domain"/>
    <property type="match status" value="1"/>
</dbReference>
<feature type="region of interest" description="Disordered" evidence="10">
    <location>
        <begin position="291"/>
        <end position="314"/>
    </location>
</feature>
<evidence type="ECO:0000259" key="11">
    <source>
        <dbReference type="Pfam" id="PF21974"/>
    </source>
</evidence>
<evidence type="ECO:0000256" key="9">
    <source>
        <dbReference type="ARBA" id="ARBA00023242"/>
    </source>
</evidence>
<protein>
    <recommendedName>
        <fullName evidence="5">Snurportin-1</fullName>
    </recommendedName>
</protein>
<gene>
    <name evidence="12" type="ORF">DDB_G0282431</name>
</gene>
<evidence type="ECO:0000256" key="10">
    <source>
        <dbReference type="SAM" id="MobiDB-lite"/>
    </source>
</evidence>
<feature type="compositionally biased region" description="Low complexity" evidence="10">
    <location>
        <begin position="1"/>
        <end position="13"/>
    </location>
</feature>
<dbReference type="eggNOG" id="KOG3132">
    <property type="taxonomic scope" value="Eukaryota"/>
</dbReference>
<evidence type="ECO:0000313" key="13">
    <source>
        <dbReference type="Proteomes" id="UP000002195"/>
    </source>
</evidence>
<dbReference type="GO" id="GO:0061015">
    <property type="term" value="P:snRNA import into nucleus"/>
    <property type="evidence" value="ECO:0007669"/>
    <property type="project" value="InterPro"/>
</dbReference>
<dbReference type="HOGENOM" id="CLU_626176_0_0_1"/>
<dbReference type="STRING" id="44689.Q54SJ3"/>
<dbReference type="SMR" id="Q54SJ3"/>
<evidence type="ECO:0000256" key="3">
    <source>
        <dbReference type="ARBA" id="ARBA00004496"/>
    </source>
</evidence>
<dbReference type="InParanoid" id="Q54SJ3"/>
<dbReference type="GO" id="GO:0005737">
    <property type="term" value="C:cytoplasm"/>
    <property type="evidence" value="ECO:0007669"/>
    <property type="project" value="UniProtKB-SubCell"/>
</dbReference>
<feature type="compositionally biased region" description="Low complexity" evidence="10">
    <location>
        <begin position="422"/>
        <end position="431"/>
    </location>
</feature>
<feature type="compositionally biased region" description="Acidic residues" evidence="10">
    <location>
        <begin position="400"/>
        <end position="411"/>
    </location>
</feature>
<comment type="similarity">
    <text evidence="4">Belongs to the snurportin family.</text>
</comment>
<dbReference type="CDD" id="cd09232">
    <property type="entry name" value="Snurportin-1_C"/>
    <property type="match status" value="1"/>
</dbReference>
<dbReference type="PhylomeDB" id="Q54SJ3"/>
<dbReference type="FunCoup" id="Q54SJ3">
    <property type="interactions" value="10"/>
</dbReference>
<dbReference type="dictyBase" id="DDB_G0282431"/>
<accession>Q54SJ3</accession>
<evidence type="ECO:0000256" key="2">
    <source>
        <dbReference type="ARBA" id="ARBA00004123"/>
    </source>
</evidence>
<evidence type="ECO:0000256" key="1">
    <source>
        <dbReference type="ARBA" id="ARBA00003975"/>
    </source>
</evidence>
<feature type="compositionally biased region" description="Low complexity" evidence="10">
    <location>
        <begin position="92"/>
        <end position="114"/>
    </location>
</feature>
<evidence type="ECO:0000256" key="8">
    <source>
        <dbReference type="ARBA" id="ARBA00022884"/>
    </source>
</evidence>
<dbReference type="GO" id="GO:0003723">
    <property type="term" value="F:RNA binding"/>
    <property type="evidence" value="ECO:0007669"/>
    <property type="project" value="UniProtKB-KW"/>
</dbReference>
<feature type="compositionally biased region" description="Low complexity" evidence="10">
    <location>
        <begin position="124"/>
        <end position="141"/>
    </location>
</feature>
<dbReference type="VEuPathDB" id="AmoebaDB:DDB_G0282431"/>
<dbReference type="KEGG" id="ddi:DDB_G0282431"/>
<dbReference type="InterPro" id="IPR017336">
    <property type="entry name" value="Snurportin-1"/>
</dbReference>
<reference evidence="12 13" key="1">
    <citation type="journal article" date="2005" name="Nature">
        <title>The genome of the social amoeba Dictyostelium discoideum.</title>
        <authorList>
            <consortium name="The Dictyostelium discoideum Sequencing Consortium"/>
            <person name="Eichinger L."/>
            <person name="Pachebat J.A."/>
            <person name="Glockner G."/>
            <person name="Rajandream M.A."/>
            <person name="Sucgang R."/>
            <person name="Berriman M."/>
            <person name="Song J."/>
            <person name="Olsen R."/>
            <person name="Szafranski K."/>
            <person name="Xu Q."/>
            <person name="Tunggal B."/>
            <person name="Kummerfeld S."/>
            <person name="Madera M."/>
            <person name="Konfortov B.A."/>
            <person name="Rivero F."/>
            <person name="Bankier A.T."/>
            <person name="Lehmann R."/>
            <person name="Hamlin N."/>
            <person name="Davies R."/>
            <person name="Gaudet P."/>
            <person name="Fey P."/>
            <person name="Pilcher K."/>
            <person name="Chen G."/>
            <person name="Saunders D."/>
            <person name="Sodergren E."/>
            <person name="Davis P."/>
            <person name="Kerhornou A."/>
            <person name="Nie X."/>
            <person name="Hall N."/>
            <person name="Anjard C."/>
            <person name="Hemphill L."/>
            <person name="Bason N."/>
            <person name="Farbrother P."/>
            <person name="Desany B."/>
            <person name="Just E."/>
            <person name="Morio T."/>
            <person name="Rost R."/>
            <person name="Churcher C."/>
            <person name="Cooper J."/>
            <person name="Haydock S."/>
            <person name="van Driessche N."/>
            <person name="Cronin A."/>
            <person name="Goodhead I."/>
            <person name="Muzny D."/>
            <person name="Mourier T."/>
            <person name="Pain A."/>
            <person name="Lu M."/>
            <person name="Harper D."/>
            <person name="Lindsay R."/>
            <person name="Hauser H."/>
            <person name="James K."/>
            <person name="Quiles M."/>
            <person name="Madan Babu M."/>
            <person name="Saito T."/>
            <person name="Buchrieser C."/>
            <person name="Wardroper A."/>
            <person name="Felder M."/>
            <person name="Thangavelu M."/>
            <person name="Johnson D."/>
            <person name="Knights A."/>
            <person name="Loulseged H."/>
            <person name="Mungall K."/>
            <person name="Oliver K."/>
            <person name="Price C."/>
            <person name="Quail M.A."/>
            <person name="Urushihara H."/>
            <person name="Hernandez J."/>
            <person name="Rabbinowitsch E."/>
            <person name="Steffen D."/>
            <person name="Sanders M."/>
            <person name="Ma J."/>
            <person name="Kohara Y."/>
            <person name="Sharp S."/>
            <person name="Simmonds M."/>
            <person name="Spiegler S."/>
            <person name="Tivey A."/>
            <person name="Sugano S."/>
            <person name="White B."/>
            <person name="Walker D."/>
            <person name="Woodward J."/>
            <person name="Winckler T."/>
            <person name="Tanaka Y."/>
            <person name="Shaulsky G."/>
            <person name="Schleicher M."/>
            <person name="Weinstock G."/>
            <person name="Rosenthal A."/>
            <person name="Cox E.C."/>
            <person name="Chisholm R.L."/>
            <person name="Gibbs R."/>
            <person name="Loomis W.F."/>
            <person name="Platzer M."/>
            <person name="Kay R.R."/>
            <person name="Williams J."/>
            <person name="Dear P.H."/>
            <person name="Noegel A.A."/>
            <person name="Barrell B."/>
            <person name="Kuspa A."/>
        </authorList>
    </citation>
    <scope>NUCLEOTIDE SEQUENCE [LARGE SCALE GENOMIC DNA]</scope>
    <source>
        <strain evidence="12 13">AX4</strain>
    </source>
</reference>
<keyword evidence="6" id="KW-0813">Transport</keyword>
<dbReference type="PANTHER" id="PTHR13403:SF6">
    <property type="entry name" value="SNURPORTIN-1"/>
    <property type="match status" value="1"/>
</dbReference>
<comment type="caution">
    <text evidence="12">The sequence shown here is derived from an EMBL/GenBank/DDBJ whole genome shotgun (WGS) entry which is preliminary data.</text>
</comment>
<feature type="region of interest" description="Disordered" evidence="10">
    <location>
        <begin position="92"/>
        <end position="145"/>
    </location>
</feature>
<sequence length="438" mass="52183">MNQQIQQQKQQQQTNDEDDDILSNVFSNTSFIVDPDSNFKKEENTRLKQYKSINSNQHEKRIQYFLDRQKEKRRSLLSHVRQLITLPTNDTSIEINTNTNTTTNSNNNINNNDDVSMNEDENIYDNSNNNNSKNNNNNNNNNKKDKFKEINKKKQQNKSTKQDLLYSNHLMLAEGMVHIPITLEREWYCVPVPLGYRCLVISQNDWTIVRSAENGQVLKRFKSLLPFGSEESRESCPPQNQHCILDCIFQDTENTFYILDILSWKGYILYDCDTEFRFFWRDSKLLESKLHQGQQTKQKENQIEKENENENQEEKEVTFLSIPYFSSKVDSLEQIKFDYLLKRNNANTDKQILQYKTEFLLFYHKSSHYEFGTTPLFCSLAIEYIDTVIEVLNYRNQYGTEEEEQEEEEQEEKYQQEKEQIENNYSFNSSDNDYEMNK</sequence>
<name>Q54SJ3_DICDI</name>
<evidence type="ECO:0000256" key="6">
    <source>
        <dbReference type="ARBA" id="ARBA00022448"/>
    </source>
</evidence>
<dbReference type="GO" id="GO:0005634">
    <property type="term" value="C:nucleus"/>
    <property type="evidence" value="ECO:0007669"/>
    <property type="project" value="UniProtKB-SubCell"/>
</dbReference>